<dbReference type="InterPro" id="IPR051694">
    <property type="entry name" value="Immunoregulatory_rcpt-like"/>
</dbReference>
<organism evidence="7 8">
    <name type="scientific">Dendryphion nanum</name>
    <dbReference type="NCBI Taxonomy" id="256645"/>
    <lineage>
        <taxon>Eukaryota</taxon>
        <taxon>Fungi</taxon>
        <taxon>Dikarya</taxon>
        <taxon>Ascomycota</taxon>
        <taxon>Pezizomycotina</taxon>
        <taxon>Dothideomycetes</taxon>
        <taxon>Pleosporomycetidae</taxon>
        <taxon>Pleosporales</taxon>
        <taxon>Torulaceae</taxon>
        <taxon>Dendryphion</taxon>
    </lineage>
</organism>
<gene>
    <name evidence="7" type="ORF">B0J11DRAFT_540222</name>
</gene>
<feature type="compositionally biased region" description="Polar residues" evidence="5">
    <location>
        <begin position="183"/>
        <end position="196"/>
    </location>
</feature>
<sequence length="243" mass="25587">MALVQTGAKYALSNSALGPSLVLASTSNNASLVVEAPRASADSQLWYVSATNDSSRFRLHTVQKGDYWALDMVSYIGSPQMDLHFFSKGDYNGQLWRFDKWGENADIKISNLYTGVDIRLEVGTSRQAKLVGGDTPGQHWTLSKIGSTATSTATATTLSTALATTLTTTTATATTSGGATATPTQSGSSNTQGGESWSTGKIAGASVGGVVGLAILAGVAYLLWKHFKKPSRGQYEQANEVFM</sequence>
<feature type="transmembrane region" description="Helical" evidence="6">
    <location>
        <begin position="202"/>
        <end position="224"/>
    </location>
</feature>
<dbReference type="Proteomes" id="UP000700596">
    <property type="component" value="Unassembled WGS sequence"/>
</dbReference>
<evidence type="ECO:0000256" key="4">
    <source>
        <dbReference type="ARBA" id="ARBA00023136"/>
    </source>
</evidence>
<feature type="compositionally biased region" description="Low complexity" evidence="5">
    <location>
        <begin position="172"/>
        <end position="182"/>
    </location>
</feature>
<name>A0A9P9DA59_9PLEO</name>
<proteinExistence type="predicted"/>
<keyword evidence="3 6" id="KW-1133">Transmembrane helix</keyword>
<keyword evidence="8" id="KW-1185">Reference proteome</keyword>
<reference evidence="7" key="1">
    <citation type="journal article" date="2021" name="Nat. Commun.">
        <title>Genetic determinants of endophytism in the Arabidopsis root mycobiome.</title>
        <authorList>
            <person name="Mesny F."/>
            <person name="Miyauchi S."/>
            <person name="Thiergart T."/>
            <person name="Pickel B."/>
            <person name="Atanasova L."/>
            <person name="Karlsson M."/>
            <person name="Huettel B."/>
            <person name="Barry K.W."/>
            <person name="Haridas S."/>
            <person name="Chen C."/>
            <person name="Bauer D."/>
            <person name="Andreopoulos W."/>
            <person name="Pangilinan J."/>
            <person name="LaButti K."/>
            <person name="Riley R."/>
            <person name="Lipzen A."/>
            <person name="Clum A."/>
            <person name="Drula E."/>
            <person name="Henrissat B."/>
            <person name="Kohler A."/>
            <person name="Grigoriev I.V."/>
            <person name="Martin F.M."/>
            <person name="Hacquard S."/>
        </authorList>
    </citation>
    <scope>NUCLEOTIDE SEQUENCE</scope>
    <source>
        <strain evidence="7">MPI-CAGE-CH-0243</strain>
    </source>
</reference>
<dbReference type="InterPro" id="IPR035992">
    <property type="entry name" value="Ricin_B-like_lectins"/>
</dbReference>
<keyword evidence="2 6" id="KW-0812">Transmembrane</keyword>
<evidence type="ECO:0000313" key="8">
    <source>
        <dbReference type="Proteomes" id="UP000700596"/>
    </source>
</evidence>
<evidence type="ECO:0000256" key="1">
    <source>
        <dbReference type="ARBA" id="ARBA00004167"/>
    </source>
</evidence>
<dbReference type="SUPFAM" id="SSF50370">
    <property type="entry name" value="Ricin B-like lectins"/>
    <property type="match status" value="1"/>
</dbReference>
<dbReference type="EMBL" id="JAGMWT010000016">
    <property type="protein sequence ID" value="KAH7115267.1"/>
    <property type="molecule type" value="Genomic_DNA"/>
</dbReference>
<dbReference type="GO" id="GO:0016020">
    <property type="term" value="C:membrane"/>
    <property type="evidence" value="ECO:0007669"/>
    <property type="project" value="UniProtKB-SubCell"/>
</dbReference>
<comment type="subcellular location">
    <subcellularLocation>
        <location evidence="1">Membrane</location>
        <topology evidence="1">Single-pass membrane protein</topology>
    </subcellularLocation>
</comment>
<evidence type="ECO:0000256" key="5">
    <source>
        <dbReference type="SAM" id="MobiDB-lite"/>
    </source>
</evidence>
<protein>
    <recommendedName>
        <fullName evidence="9">Ricin B lectin domain-containing protein</fullName>
    </recommendedName>
</protein>
<dbReference type="GO" id="GO:0071944">
    <property type="term" value="C:cell periphery"/>
    <property type="evidence" value="ECO:0007669"/>
    <property type="project" value="UniProtKB-ARBA"/>
</dbReference>
<dbReference type="PANTHER" id="PTHR15549:SF6">
    <property type="entry name" value="MID2 DOMAIN-CONTAINING PROTEIN"/>
    <property type="match status" value="1"/>
</dbReference>
<dbReference type="OrthoDB" id="9986966at2759"/>
<feature type="region of interest" description="Disordered" evidence="5">
    <location>
        <begin position="172"/>
        <end position="196"/>
    </location>
</feature>
<dbReference type="PANTHER" id="PTHR15549">
    <property type="entry name" value="PAIRED IMMUNOGLOBULIN-LIKE TYPE 2 RECEPTOR"/>
    <property type="match status" value="1"/>
</dbReference>
<evidence type="ECO:0008006" key="9">
    <source>
        <dbReference type="Google" id="ProtNLM"/>
    </source>
</evidence>
<evidence type="ECO:0000256" key="6">
    <source>
        <dbReference type="SAM" id="Phobius"/>
    </source>
</evidence>
<dbReference type="Gene3D" id="2.80.10.50">
    <property type="match status" value="1"/>
</dbReference>
<dbReference type="AlphaFoldDB" id="A0A9P9DA59"/>
<evidence type="ECO:0000256" key="2">
    <source>
        <dbReference type="ARBA" id="ARBA00022692"/>
    </source>
</evidence>
<comment type="caution">
    <text evidence="7">The sequence shown here is derived from an EMBL/GenBank/DDBJ whole genome shotgun (WGS) entry which is preliminary data.</text>
</comment>
<evidence type="ECO:0000256" key="3">
    <source>
        <dbReference type="ARBA" id="ARBA00022989"/>
    </source>
</evidence>
<keyword evidence="4 6" id="KW-0472">Membrane</keyword>
<accession>A0A9P9DA59</accession>
<evidence type="ECO:0000313" key="7">
    <source>
        <dbReference type="EMBL" id="KAH7115267.1"/>
    </source>
</evidence>